<evidence type="ECO:0000256" key="7">
    <source>
        <dbReference type="RuleBase" id="RU363059"/>
    </source>
</evidence>
<feature type="region of interest" description="Disordered" evidence="8">
    <location>
        <begin position="216"/>
        <end position="257"/>
    </location>
</feature>
<evidence type="ECO:0000256" key="6">
    <source>
        <dbReference type="ARBA" id="ARBA00023136"/>
    </source>
</evidence>
<dbReference type="Proteomes" id="UP000799421">
    <property type="component" value="Unassembled WGS sequence"/>
</dbReference>
<dbReference type="PANTHER" id="PTHR11009">
    <property type="entry name" value="DER1-LIKE PROTEIN, DERLIN"/>
    <property type="match status" value="1"/>
</dbReference>
<name>A0A6A7BSK2_9PEZI</name>
<evidence type="ECO:0000256" key="1">
    <source>
        <dbReference type="ARBA" id="ARBA00004477"/>
    </source>
</evidence>
<comment type="caution">
    <text evidence="7">Lacks conserved residue(s) required for the propagation of feature annotation.</text>
</comment>
<organism evidence="9 10">
    <name type="scientific">Piedraia hortae CBS 480.64</name>
    <dbReference type="NCBI Taxonomy" id="1314780"/>
    <lineage>
        <taxon>Eukaryota</taxon>
        <taxon>Fungi</taxon>
        <taxon>Dikarya</taxon>
        <taxon>Ascomycota</taxon>
        <taxon>Pezizomycotina</taxon>
        <taxon>Dothideomycetes</taxon>
        <taxon>Dothideomycetidae</taxon>
        <taxon>Capnodiales</taxon>
        <taxon>Piedraiaceae</taxon>
        <taxon>Piedraia</taxon>
    </lineage>
</organism>
<reference evidence="9" key="1">
    <citation type="journal article" date="2020" name="Stud. Mycol.">
        <title>101 Dothideomycetes genomes: a test case for predicting lifestyles and emergence of pathogens.</title>
        <authorList>
            <person name="Haridas S."/>
            <person name="Albert R."/>
            <person name="Binder M."/>
            <person name="Bloem J."/>
            <person name="Labutti K."/>
            <person name="Salamov A."/>
            <person name="Andreopoulos B."/>
            <person name="Baker S."/>
            <person name="Barry K."/>
            <person name="Bills G."/>
            <person name="Bluhm B."/>
            <person name="Cannon C."/>
            <person name="Castanera R."/>
            <person name="Culley D."/>
            <person name="Daum C."/>
            <person name="Ezra D."/>
            <person name="Gonzalez J."/>
            <person name="Henrissat B."/>
            <person name="Kuo A."/>
            <person name="Liang C."/>
            <person name="Lipzen A."/>
            <person name="Lutzoni F."/>
            <person name="Magnuson J."/>
            <person name="Mondo S."/>
            <person name="Nolan M."/>
            <person name="Ohm R."/>
            <person name="Pangilinan J."/>
            <person name="Park H.-J."/>
            <person name="Ramirez L."/>
            <person name="Alfaro M."/>
            <person name="Sun H."/>
            <person name="Tritt A."/>
            <person name="Yoshinaga Y."/>
            <person name="Zwiers L.-H."/>
            <person name="Turgeon B."/>
            <person name="Goodwin S."/>
            <person name="Spatafora J."/>
            <person name="Crous P."/>
            <person name="Grigoriev I."/>
        </authorList>
    </citation>
    <scope>NUCLEOTIDE SEQUENCE</scope>
    <source>
        <strain evidence="9">CBS 480.64</strain>
    </source>
</reference>
<keyword evidence="4 7" id="KW-0256">Endoplasmic reticulum</keyword>
<evidence type="ECO:0000256" key="8">
    <source>
        <dbReference type="SAM" id="MobiDB-lite"/>
    </source>
</evidence>
<proteinExistence type="inferred from homology"/>
<dbReference type="EMBL" id="MU006016">
    <property type="protein sequence ID" value="KAF2858184.1"/>
    <property type="molecule type" value="Genomic_DNA"/>
</dbReference>
<dbReference type="SUPFAM" id="SSF144091">
    <property type="entry name" value="Rhomboid-like"/>
    <property type="match status" value="1"/>
</dbReference>
<dbReference type="GO" id="GO:0006950">
    <property type="term" value="P:response to stress"/>
    <property type="evidence" value="ECO:0007669"/>
    <property type="project" value="UniProtKB-ARBA"/>
</dbReference>
<evidence type="ECO:0000256" key="5">
    <source>
        <dbReference type="ARBA" id="ARBA00022989"/>
    </source>
</evidence>
<keyword evidence="3 7" id="KW-0812">Transmembrane</keyword>
<sequence>MDAFYAAPPVSRTLTAAAVLVSAPAWAGLVSLYRYVWITRRVFTLSHFPQVWRLATAFLITGPKLSIVLDPYFLYTYSSQLEQSKFADPADFVVYLAFVCSIIVLLSGVYLGGVMLLGPLNLALAYTWAQENPNRQITYFVVSFSAKFLPLVMLAMAFVMGSPEDALNQLPGLIAAHGYEFLTKVWPEHGGGRQYITTPTFVKNWFGGTAPRQRGFGTAIPAAQPGRQQQQQQPGRGWTSGLAGSWSQRGPGRRLGE</sequence>
<keyword evidence="10" id="KW-1185">Reference proteome</keyword>
<comment type="similarity">
    <text evidence="2 7">Belongs to the derlin family.</text>
</comment>
<comment type="function">
    <text evidence="7">May be involved in the degradation of misfolded endoplasmic reticulum (ER) luminal proteins.</text>
</comment>
<dbReference type="AlphaFoldDB" id="A0A6A7BSK2"/>
<keyword evidence="5 7" id="KW-1133">Transmembrane helix</keyword>
<feature type="transmembrane region" description="Helical" evidence="7">
    <location>
        <begin position="137"/>
        <end position="159"/>
    </location>
</feature>
<dbReference type="InterPro" id="IPR007599">
    <property type="entry name" value="DER1"/>
</dbReference>
<evidence type="ECO:0000256" key="3">
    <source>
        <dbReference type="ARBA" id="ARBA00022692"/>
    </source>
</evidence>
<dbReference type="InterPro" id="IPR035952">
    <property type="entry name" value="Rhomboid-like_sf"/>
</dbReference>
<evidence type="ECO:0000313" key="10">
    <source>
        <dbReference type="Proteomes" id="UP000799421"/>
    </source>
</evidence>
<dbReference type="OrthoDB" id="19102at2759"/>
<evidence type="ECO:0000256" key="4">
    <source>
        <dbReference type="ARBA" id="ARBA00022824"/>
    </source>
</evidence>
<dbReference type="Pfam" id="PF04511">
    <property type="entry name" value="DER1"/>
    <property type="match status" value="1"/>
</dbReference>
<accession>A0A6A7BSK2</accession>
<evidence type="ECO:0000256" key="2">
    <source>
        <dbReference type="ARBA" id="ARBA00008917"/>
    </source>
</evidence>
<feature type="compositionally biased region" description="Low complexity" evidence="8">
    <location>
        <begin position="221"/>
        <end position="237"/>
    </location>
</feature>
<comment type="subcellular location">
    <subcellularLocation>
        <location evidence="1 7">Endoplasmic reticulum membrane</location>
        <topology evidence="1 7">Multi-pass membrane protein</topology>
    </subcellularLocation>
</comment>
<protein>
    <recommendedName>
        <fullName evidence="7">Derlin</fullName>
    </recommendedName>
</protein>
<evidence type="ECO:0000313" key="9">
    <source>
        <dbReference type="EMBL" id="KAF2858184.1"/>
    </source>
</evidence>
<dbReference type="GO" id="GO:0005789">
    <property type="term" value="C:endoplasmic reticulum membrane"/>
    <property type="evidence" value="ECO:0007669"/>
    <property type="project" value="UniProtKB-SubCell"/>
</dbReference>
<feature type="transmembrane region" description="Helical" evidence="7">
    <location>
        <begin position="93"/>
        <end position="117"/>
    </location>
</feature>
<feature type="transmembrane region" description="Helical" evidence="7">
    <location>
        <begin position="51"/>
        <end position="73"/>
    </location>
</feature>
<gene>
    <name evidence="9" type="ORF">K470DRAFT_260109</name>
</gene>
<keyword evidence="6 7" id="KW-0472">Membrane</keyword>